<proteinExistence type="predicted"/>
<evidence type="ECO:0000313" key="2">
    <source>
        <dbReference type="Proteomes" id="UP000606490"/>
    </source>
</evidence>
<dbReference type="RefSeq" id="WP_202828008.1">
    <property type="nucleotide sequence ID" value="NZ_JAEUXJ010000013.1"/>
</dbReference>
<dbReference type="Proteomes" id="UP000606490">
    <property type="component" value="Unassembled WGS sequence"/>
</dbReference>
<reference evidence="1 2" key="1">
    <citation type="submission" date="2021-01" db="EMBL/GenBank/DDBJ databases">
        <title>Belnapia mucosa sp. nov. and Belnapia arida sp. nov., isolated from the Tabernas Desert (Almeria, Spain).</title>
        <authorList>
            <person name="Molina-Menor E."/>
            <person name="Vidal-Verdu A."/>
            <person name="Calonge A."/>
            <person name="Satari L."/>
            <person name="Pereto Magraner J."/>
            <person name="Porcar Miralles M."/>
        </authorList>
    </citation>
    <scope>NUCLEOTIDE SEQUENCE [LARGE SCALE GENOMIC DNA]</scope>
    <source>
        <strain evidence="1 2">T6</strain>
    </source>
</reference>
<sequence length="175" mass="18521">MSGPLQPRQARGLAQGLGWFSIGLGLVEVLAPHRVTRATGLEGHERLVASYGLREIATGIGLLTTRDPQPWLWGRVSGDVLDVGTLAAGLRPGNPERDRSGMALLAVLGVTALDLACALALRPSRKPPLPLSAYRRRSGLPRPPGAMRGAASDFVVPADFRTPDALRWPAPAGSR</sequence>
<organism evidence="1 2">
    <name type="scientific">Belnapia mucosa</name>
    <dbReference type="NCBI Taxonomy" id="2804532"/>
    <lineage>
        <taxon>Bacteria</taxon>
        <taxon>Pseudomonadati</taxon>
        <taxon>Pseudomonadota</taxon>
        <taxon>Alphaproteobacteria</taxon>
        <taxon>Acetobacterales</taxon>
        <taxon>Roseomonadaceae</taxon>
        <taxon>Belnapia</taxon>
    </lineage>
</organism>
<accession>A0ABS1V9A3</accession>
<gene>
    <name evidence="1" type="ORF">JMJ55_23260</name>
</gene>
<keyword evidence="2" id="KW-1185">Reference proteome</keyword>
<comment type="caution">
    <text evidence="1">The sequence shown here is derived from an EMBL/GenBank/DDBJ whole genome shotgun (WGS) entry which is preliminary data.</text>
</comment>
<name>A0ABS1V9A3_9PROT</name>
<dbReference type="EMBL" id="JAEUXJ010000013">
    <property type="protein sequence ID" value="MBL6458261.1"/>
    <property type="molecule type" value="Genomic_DNA"/>
</dbReference>
<evidence type="ECO:0000313" key="1">
    <source>
        <dbReference type="EMBL" id="MBL6458261.1"/>
    </source>
</evidence>
<protein>
    <submittedName>
        <fullName evidence="1">Cyclase dehydrase</fullName>
    </submittedName>
</protein>